<feature type="transmembrane region" description="Helical" evidence="21">
    <location>
        <begin position="563"/>
        <end position="581"/>
    </location>
</feature>
<gene>
    <name evidence="23" type="ORF">OIDMADRAFT_102997</name>
</gene>
<evidence type="ECO:0000256" key="8">
    <source>
        <dbReference type="ARBA" id="ARBA00022729"/>
    </source>
</evidence>
<keyword evidence="13 21" id="KW-0472">Membrane</keyword>
<dbReference type="FunCoup" id="A0A0C3H0G6">
    <property type="interactions" value="54"/>
</dbReference>
<evidence type="ECO:0000313" key="23">
    <source>
        <dbReference type="EMBL" id="KIN01676.1"/>
    </source>
</evidence>
<feature type="transmembrane region" description="Helical" evidence="21">
    <location>
        <begin position="593"/>
        <end position="614"/>
    </location>
</feature>
<dbReference type="STRING" id="913774.A0A0C3H0G6"/>
<dbReference type="OrthoDB" id="9984778at2759"/>
<dbReference type="InterPro" id="IPR021319">
    <property type="entry name" value="DUF2921"/>
</dbReference>
<dbReference type="PANTHER" id="PTHR22763:SF162">
    <property type="entry name" value="TRANSMEMBRANE E3 UBIQUITIN-PROTEIN LIGASE 1"/>
    <property type="match status" value="1"/>
</dbReference>
<dbReference type="UniPathway" id="UPA00143"/>
<dbReference type="Proteomes" id="UP000054321">
    <property type="component" value="Unassembled WGS sequence"/>
</dbReference>
<evidence type="ECO:0000256" key="16">
    <source>
        <dbReference type="ARBA" id="ARBA00071072"/>
    </source>
</evidence>
<organism evidence="23 24">
    <name type="scientific">Oidiodendron maius (strain Zn)</name>
    <dbReference type="NCBI Taxonomy" id="913774"/>
    <lineage>
        <taxon>Eukaryota</taxon>
        <taxon>Fungi</taxon>
        <taxon>Dikarya</taxon>
        <taxon>Ascomycota</taxon>
        <taxon>Pezizomycotina</taxon>
        <taxon>Leotiomycetes</taxon>
        <taxon>Leotiomycetes incertae sedis</taxon>
        <taxon>Myxotrichaceae</taxon>
        <taxon>Oidiodendron</taxon>
    </lineage>
</organism>
<dbReference type="GO" id="GO:0043161">
    <property type="term" value="P:proteasome-mediated ubiquitin-dependent protein catabolic process"/>
    <property type="evidence" value="ECO:0007669"/>
    <property type="project" value="TreeGrafter"/>
</dbReference>
<dbReference type="PROSITE" id="PS50089">
    <property type="entry name" value="ZF_RING_2"/>
    <property type="match status" value="1"/>
</dbReference>
<protein>
    <recommendedName>
        <fullName evidence="16">DSC E3 ubiquitin ligase complex subunit A</fullName>
        <ecNumber evidence="4">2.3.2.27</ecNumber>
    </recommendedName>
    <alternativeName>
        <fullName evidence="17">Defective for SREBP cleavage protein A</fullName>
    </alternativeName>
    <alternativeName>
        <fullName evidence="18">RING-type E3 ubiquitin transferase dscA</fullName>
    </alternativeName>
</protein>
<evidence type="ECO:0000256" key="12">
    <source>
        <dbReference type="ARBA" id="ARBA00022989"/>
    </source>
</evidence>
<evidence type="ECO:0000256" key="9">
    <source>
        <dbReference type="ARBA" id="ARBA00022771"/>
    </source>
</evidence>
<feature type="compositionally biased region" description="Basic and acidic residues" evidence="20">
    <location>
        <begin position="697"/>
        <end position="708"/>
    </location>
</feature>
<feature type="region of interest" description="Disordered" evidence="20">
    <location>
        <begin position="688"/>
        <end position="708"/>
    </location>
</feature>
<evidence type="ECO:0000256" key="20">
    <source>
        <dbReference type="SAM" id="MobiDB-lite"/>
    </source>
</evidence>
<keyword evidence="8" id="KW-0732">Signal</keyword>
<evidence type="ECO:0000256" key="2">
    <source>
        <dbReference type="ARBA" id="ARBA00004127"/>
    </source>
</evidence>
<dbReference type="GO" id="GO:0008270">
    <property type="term" value="F:zinc ion binding"/>
    <property type="evidence" value="ECO:0007669"/>
    <property type="project" value="UniProtKB-KW"/>
</dbReference>
<reference evidence="24" key="2">
    <citation type="submission" date="2015-01" db="EMBL/GenBank/DDBJ databases">
        <title>Evolutionary Origins and Diversification of the Mycorrhizal Mutualists.</title>
        <authorList>
            <consortium name="DOE Joint Genome Institute"/>
            <consortium name="Mycorrhizal Genomics Consortium"/>
            <person name="Kohler A."/>
            <person name="Kuo A."/>
            <person name="Nagy L.G."/>
            <person name="Floudas D."/>
            <person name="Copeland A."/>
            <person name="Barry K.W."/>
            <person name="Cichocki N."/>
            <person name="Veneault-Fourrey C."/>
            <person name="LaButti K."/>
            <person name="Lindquist E.A."/>
            <person name="Lipzen A."/>
            <person name="Lundell T."/>
            <person name="Morin E."/>
            <person name="Murat C."/>
            <person name="Riley R."/>
            <person name="Ohm R."/>
            <person name="Sun H."/>
            <person name="Tunlid A."/>
            <person name="Henrissat B."/>
            <person name="Grigoriev I.V."/>
            <person name="Hibbett D.S."/>
            <person name="Martin F."/>
        </authorList>
    </citation>
    <scope>NUCLEOTIDE SEQUENCE [LARGE SCALE GENOMIC DNA]</scope>
    <source>
        <strain evidence="24">Zn</strain>
    </source>
</reference>
<keyword evidence="11" id="KW-0862">Zinc</keyword>
<feature type="transmembrane region" description="Helical" evidence="21">
    <location>
        <begin position="536"/>
        <end position="557"/>
    </location>
</feature>
<dbReference type="HOGENOM" id="CLU_010475_0_0_1"/>
<evidence type="ECO:0000256" key="19">
    <source>
        <dbReference type="PROSITE-ProRule" id="PRU00175"/>
    </source>
</evidence>
<dbReference type="EMBL" id="KN832875">
    <property type="protein sequence ID" value="KIN01676.1"/>
    <property type="molecule type" value="Genomic_DNA"/>
</dbReference>
<evidence type="ECO:0000256" key="15">
    <source>
        <dbReference type="ARBA" id="ARBA00063126"/>
    </source>
</evidence>
<dbReference type="SUPFAM" id="SSF57850">
    <property type="entry name" value="RING/U-box"/>
    <property type="match status" value="1"/>
</dbReference>
<dbReference type="Pfam" id="PF11145">
    <property type="entry name" value="DUF2921"/>
    <property type="match status" value="1"/>
</dbReference>
<evidence type="ECO:0000256" key="14">
    <source>
        <dbReference type="ARBA" id="ARBA00056116"/>
    </source>
</evidence>
<evidence type="ECO:0000256" key="6">
    <source>
        <dbReference type="ARBA" id="ARBA00022692"/>
    </source>
</evidence>
<dbReference type="InterPro" id="IPR013083">
    <property type="entry name" value="Znf_RING/FYVE/PHD"/>
</dbReference>
<dbReference type="PANTHER" id="PTHR22763">
    <property type="entry name" value="RING ZINC FINGER PROTEIN"/>
    <property type="match status" value="1"/>
</dbReference>
<dbReference type="GO" id="GO:0016567">
    <property type="term" value="P:protein ubiquitination"/>
    <property type="evidence" value="ECO:0007669"/>
    <property type="project" value="UniProtKB-UniPathway"/>
</dbReference>
<feature type="transmembrane region" description="Helical" evidence="21">
    <location>
        <begin position="626"/>
        <end position="649"/>
    </location>
</feature>
<evidence type="ECO:0000256" key="13">
    <source>
        <dbReference type="ARBA" id="ARBA00023136"/>
    </source>
</evidence>
<dbReference type="InterPro" id="IPR050731">
    <property type="entry name" value="HRD1_E3_ubiq-ligases"/>
</dbReference>
<evidence type="ECO:0000256" key="18">
    <source>
        <dbReference type="ARBA" id="ARBA00082128"/>
    </source>
</evidence>
<dbReference type="EC" id="2.3.2.27" evidence="4"/>
<evidence type="ECO:0000256" key="10">
    <source>
        <dbReference type="ARBA" id="ARBA00022786"/>
    </source>
</evidence>
<dbReference type="GO" id="GO:0012505">
    <property type="term" value="C:endomembrane system"/>
    <property type="evidence" value="ECO:0007669"/>
    <property type="project" value="UniProtKB-SubCell"/>
</dbReference>
<keyword evidence="6 21" id="KW-0812">Transmembrane</keyword>
<reference evidence="23 24" key="1">
    <citation type="submission" date="2014-04" db="EMBL/GenBank/DDBJ databases">
        <authorList>
            <consortium name="DOE Joint Genome Institute"/>
            <person name="Kuo A."/>
            <person name="Martino E."/>
            <person name="Perotto S."/>
            <person name="Kohler A."/>
            <person name="Nagy L.G."/>
            <person name="Floudas D."/>
            <person name="Copeland A."/>
            <person name="Barry K.W."/>
            <person name="Cichocki N."/>
            <person name="Veneault-Fourrey C."/>
            <person name="LaButti K."/>
            <person name="Lindquist E.A."/>
            <person name="Lipzen A."/>
            <person name="Lundell T."/>
            <person name="Morin E."/>
            <person name="Murat C."/>
            <person name="Sun H."/>
            <person name="Tunlid A."/>
            <person name="Henrissat B."/>
            <person name="Grigoriev I.V."/>
            <person name="Hibbett D.S."/>
            <person name="Martin F."/>
            <person name="Nordberg H.P."/>
            <person name="Cantor M.N."/>
            <person name="Hua S.X."/>
        </authorList>
    </citation>
    <scope>NUCLEOTIDE SEQUENCE [LARGE SCALE GENOMIC DNA]</scope>
    <source>
        <strain evidence="23 24">Zn</strain>
    </source>
</reference>
<keyword evidence="5" id="KW-0808">Transferase</keyword>
<feature type="transmembrane region" description="Helical" evidence="21">
    <location>
        <begin position="436"/>
        <end position="459"/>
    </location>
</feature>
<evidence type="ECO:0000256" key="4">
    <source>
        <dbReference type="ARBA" id="ARBA00012483"/>
    </source>
</evidence>
<dbReference type="FunFam" id="3.30.40.10:FF:000626">
    <property type="entry name" value="Transmembrane ubiquitin ligase 1"/>
    <property type="match status" value="1"/>
</dbReference>
<keyword evidence="12 21" id="KW-1133">Transmembrane helix</keyword>
<accession>A0A0C3H0G6</accession>
<keyword evidence="9 19" id="KW-0863">Zinc-finger</keyword>
<proteinExistence type="predicted"/>
<dbReference type="InterPro" id="IPR001841">
    <property type="entry name" value="Znf_RING"/>
</dbReference>
<feature type="domain" description="RING-type" evidence="22">
    <location>
        <begin position="715"/>
        <end position="778"/>
    </location>
</feature>
<dbReference type="InParanoid" id="A0A0C3H0G6"/>
<name>A0A0C3H0G6_OIDMZ</name>
<keyword evidence="7" id="KW-0479">Metal-binding</keyword>
<comment type="subunit">
    <text evidence="15">Component of the DSC E3 ubiquitin ligase complex composed of dscA, dscB, dscC and dscD.</text>
</comment>
<dbReference type="Pfam" id="PF13639">
    <property type="entry name" value="zf-RING_2"/>
    <property type="match status" value="1"/>
</dbReference>
<comment type="function">
    <text evidence="14">Catalytic component of the DSC E3 ubiquitin ligase complex which is required for the srbA transcriptional activator proteolytic cleavage to release the soluble transcription factor from the membrane in low oxygen or sterol conditions. Required for growth during hypoxia and triazole drug susceptibility, as well as for virulence in a murine model of invasive pulmonary aspergillosis (IPA).</text>
</comment>
<evidence type="ECO:0000259" key="22">
    <source>
        <dbReference type="PROSITE" id="PS50089"/>
    </source>
</evidence>
<feature type="transmembrane region" description="Helical" evidence="21">
    <location>
        <begin position="398"/>
        <end position="424"/>
    </location>
</feature>
<evidence type="ECO:0000313" key="24">
    <source>
        <dbReference type="Proteomes" id="UP000054321"/>
    </source>
</evidence>
<evidence type="ECO:0000256" key="11">
    <source>
        <dbReference type="ARBA" id="ARBA00022833"/>
    </source>
</evidence>
<feature type="transmembrane region" description="Helical" evidence="21">
    <location>
        <begin position="368"/>
        <end position="386"/>
    </location>
</feature>
<evidence type="ECO:0000256" key="21">
    <source>
        <dbReference type="SAM" id="Phobius"/>
    </source>
</evidence>
<evidence type="ECO:0000256" key="5">
    <source>
        <dbReference type="ARBA" id="ARBA00022679"/>
    </source>
</evidence>
<keyword evidence="10" id="KW-0833">Ubl conjugation pathway</keyword>
<comment type="catalytic activity">
    <reaction evidence="1">
        <text>S-ubiquitinyl-[E2 ubiquitin-conjugating enzyme]-L-cysteine + [acceptor protein]-L-lysine = [E2 ubiquitin-conjugating enzyme]-L-cysteine + N(6)-ubiquitinyl-[acceptor protein]-L-lysine.</text>
        <dbReference type="EC" id="2.3.2.27"/>
    </reaction>
</comment>
<comment type="pathway">
    <text evidence="3">Protein modification; protein ubiquitination.</text>
</comment>
<dbReference type="Gene3D" id="3.30.40.10">
    <property type="entry name" value="Zinc/RING finger domain, C3HC4 (zinc finger)"/>
    <property type="match status" value="1"/>
</dbReference>
<dbReference type="AlphaFoldDB" id="A0A0C3H0G6"/>
<dbReference type="GO" id="GO:0044695">
    <property type="term" value="C:Dsc E3 ubiquitin ligase complex"/>
    <property type="evidence" value="ECO:0007669"/>
    <property type="project" value="TreeGrafter"/>
</dbReference>
<keyword evidence="24" id="KW-1185">Reference proteome</keyword>
<comment type="subcellular location">
    <subcellularLocation>
        <location evidence="2">Endomembrane system</location>
        <topology evidence="2">Multi-pass membrane protein</topology>
    </subcellularLocation>
</comment>
<evidence type="ECO:0000256" key="1">
    <source>
        <dbReference type="ARBA" id="ARBA00000900"/>
    </source>
</evidence>
<sequence length="784" mass="87110">MPWGETRLVHHKSGISHLRSSLSILNSTHRGDFSPRTSRASLGEPVHYLNLTGFREQDGYAWDRIDGFWDLCGDMTRRRDVGRLGGIYDNVTGIVTGRWVRYKGDLTGEEEHRRYNLSEVSPGIDWSVENEEAWGRNITGSEGKLRLSIDEKEGEEGEAVVEGLGTDFHRAREITATLTVQDESSSGDGWDITTHGVHWPEEGAMLLTTTSDKFAGLFGLPHLTLNAGQFTSSMMLLNRTLEKKIKELENAFWTDVSNPWPSSPETQRDAAMPSPHCELVVFVQVQPVRLDMVLNKNAYPASIVHDIEQELRFPNGAPMSEIPPLRMSAAIFSPDCGFMLASKGPPTFPSADGDHLVGRKRELYLSKVQSWMLIFALVIFGQLMLLKMQLKETSTPSTIGRVSISTISMMLMTDGLLFSCLSLVSATSGNIFPSALLTAFAALMSVAIAVRFILAIYNVQEPERRERIRAIQTPSGASPLRDAGNTPIIIPSDQDIQAEIDEVANAASAVPRPTLPTTNTQPAMAQPPRPSNFVTMYIRFVIGMTFILFLSLAALSWPVSVRTAYTNILAGTYLSFWIPQIHRNVVRNCRKALLWKFVIGQSVLRLLPFAYFYLKKDNILFSEPDWTAFSVLVAWVWIQILVLIAQAVLGPRYGIPKGWTEEAWDYHPILREDNVEAGGMPIGLVRAPGSPTTSRAETTEEGRKKSDSGMRTVDCAICMQILEVPVIVAGDDPAGSTAGGMAGILARRLYMVTPCRHVFHSQCLEGWMRFRLQCPICRENLPPL</sequence>
<evidence type="ECO:0000256" key="17">
    <source>
        <dbReference type="ARBA" id="ARBA00077885"/>
    </source>
</evidence>
<evidence type="ECO:0000256" key="7">
    <source>
        <dbReference type="ARBA" id="ARBA00022723"/>
    </source>
</evidence>
<evidence type="ECO:0000256" key="3">
    <source>
        <dbReference type="ARBA" id="ARBA00004906"/>
    </source>
</evidence>
<dbReference type="GO" id="GO:0061630">
    <property type="term" value="F:ubiquitin protein ligase activity"/>
    <property type="evidence" value="ECO:0007669"/>
    <property type="project" value="UniProtKB-EC"/>
</dbReference>
<dbReference type="SMART" id="SM00184">
    <property type="entry name" value="RING"/>
    <property type="match status" value="1"/>
</dbReference>